<dbReference type="PANTHER" id="PTHR30026:SF20">
    <property type="entry name" value="OUTER MEMBRANE PROTEIN TOLC"/>
    <property type="match status" value="1"/>
</dbReference>
<keyword evidence="11" id="KW-1185">Reference proteome</keyword>
<feature type="chain" id="PRO_5019160933" evidence="9">
    <location>
        <begin position="24"/>
        <end position="447"/>
    </location>
</feature>
<evidence type="ECO:0000256" key="5">
    <source>
        <dbReference type="ARBA" id="ARBA00022692"/>
    </source>
</evidence>
<organism evidence="10 11">
    <name type="scientific">Mangrovibacterium diazotrophicum</name>
    <dbReference type="NCBI Taxonomy" id="1261403"/>
    <lineage>
        <taxon>Bacteria</taxon>
        <taxon>Pseudomonadati</taxon>
        <taxon>Bacteroidota</taxon>
        <taxon>Bacteroidia</taxon>
        <taxon>Marinilabiliales</taxon>
        <taxon>Prolixibacteraceae</taxon>
        <taxon>Mangrovibacterium</taxon>
    </lineage>
</organism>
<gene>
    <name evidence="10" type="ORF">BC643_2875</name>
</gene>
<evidence type="ECO:0000256" key="2">
    <source>
        <dbReference type="ARBA" id="ARBA00007613"/>
    </source>
</evidence>
<dbReference type="SUPFAM" id="SSF56954">
    <property type="entry name" value="Outer membrane efflux proteins (OEP)"/>
    <property type="match status" value="1"/>
</dbReference>
<protein>
    <submittedName>
        <fullName evidence="10">Outer membrane protein TolC</fullName>
    </submittedName>
</protein>
<evidence type="ECO:0000256" key="4">
    <source>
        <dbReference type="ARBA" id="ARBA00022452"/>
    </source>
</evidence>
<keyword evidence="9" id="KW-0732">Signal</keyword>
<dbReference type="GO" id="GO:1990281">
    <property type="term" value="C:efflux pump complex"/>
    <property type="evidence" value="ECO:0007669"/>
    <property type="project" value="TreeGrafter"/>
</dbReference>
<dbReference type="AlphaFoldDB" id="A0A419WAS0"/>
<comment type="similarity">
    <text evidence="2">Belongs to the outer membrane factor (OMF) (TC 1.B.17) family.</text>
</comment>
<feature type="coiled-coil region" evidence="8">
    <location>
        <begin position="336"/>
        <end position="392"/>
    </location>
</feature>
<keyword evidence="3" id="KW-0813">Transport</keyword>
<evidence type="ECO:0000256" key="6">
    <source>
        <dbReference type="ARBA" id="ARBA00023136"/>
    </source>
</evidence>
<keyword evidence="7" id="KW-0998">Cell outer membrane</keyword>
<dbReference type="EMBL" id="RAPN01000001">
    <property type="protein sequence ID" value="RKD92502.1"/>
    <property type="molecule type" value="Genomic_DNA"/>
</dbReference>
<dbReference type="InterPro" id="IPR051906">
    <property type="entry name" value="TolC-like"/>
</dbReference>
<keyword evidence="4" id="KW-1134">Transmembrane beta strand</keyword>
<evidence type="ECO:0000313" key="10">
    <source>
        <dbReference type="EMBL" id="RKD92502.1"/>
    </source>
</evidence>
<dbReference type="Proteomes" id="UP000283387">
    <property type="component" value="Unassembled WGS sequence"/>
</dbReference>
<dbReference type="InterPro" id="IPR003423">
    <property type="entry name" value="OMP_efflux"/>
</dbReference>
<comment type="caution">
    <text evidence="10">The sequence shown here is derived from an EMBL/GenBank/DDBJ whole genome shotgun (WGS) entry which is preliminary data.</text>
</comment>
<reference evidence="10 11" key="1">
    <citation type="submission" date="2018-09" db="EMBL/GenBank/DDBJ databases">
        <title>Genomic Encyclopedia of Archaeal and Bacterial Type Strains, Phase II (KMG-II): from individual species to whole genera.</title>
        <authorList>
            <person name="Goeker M."/>
        </authorList>
    </citation>
    <scope>NUCLEOTIDE SEQUENCE [LARGE SCALE GENOMIC DNA]</scope>
    <source>
        <strain evidence="10 11">DSM 27148</strain>
    </source>
</reference>
<sequence length="447" mass="50294">MKTRVRQTILILFMLITVGSASAQDTLRFSLPEAKDYAMQNSYVIRNSSLDVDAARKKVWETIATGLPQVSGSASYTNYLNLPVSLIPAEFVGGNPGEYFEVTFGQKFNSDFGFTVDQLLFDGSYIVGVSSAKLYLQLSDQAKEKSEIEIRHAVEQAYYGALIARENLQVLQENLLNNEKQFTDTKALYENGFVEEQDLDQLKLIVQNSENAIIKAEREIRVAEMVLKYTMGVDVTTPIALSDNLTDFISPLLLEEEDTTVFDLTTHIDYRIVDSQRLSQIKLLKLEQSAYLPRLSAFYSWNKTSYGNSWNLFKSNVAWYPSSMWGLNLSVPIFSAGNKAAKVKQARIELEKSENDQRLAAQTLQKDYLTAIADLESAVDQFNNTADNKELAKRIFDKSQIKYNNGITTSSDLAVTEAQFITAQSNWVNSAMQLFTAKINYDKAIGK</sequence>
<evidence type="ECO:0000256" key="1">
    <source>
        <dbReference type="ARBA" id="ARBA00004442"/>
    </source>
</evidence>
<dbReference type="GO" id="GO:0015288">
    <property type="term" value="F:porin activity"/>
    <property type="evidence" value="ECO:0007669"/>
    <property type="project" value="TreeGrafter"/>
</dbReference>
<dbReference type="RefSeq" id="WP_170154562.1">
    <property type="nucleotide sequence ID" value="NZ_RAPN01000001.1"/>
</dbReference>
<dbReference type="GO" id="GO:0015562">
    <property type="term" value="F:efflux transmembrane transporter activity"/>
    <property type="evidence" value="ECO:0007669"/>
    <property type="project" value="InterPro"/>
</dbReference>
<dbReference type="PANTHER" id="PTHR30026">
    <property type="entry name" value="OUTER MEMBRANE PROTEIN TOLC"/>
    <property type="match status" value="1"/>
</dbReference>
<name>A0A419WAS0_9BACT</name>
<accession>A0A419WAS0</accession>
<evidence type="ECO:0000313" key="11">
    <source>
        <dbReference type="Proteomes" id="UP000283387"/>
    </source>
</evidence>
<evidence type="ECO:0000256" key="7">
    <source>
        <dbReference type="ARBA" id="ARBA00023237"/>
    </source>
</evidence>
<feature type="signal peptide" evidence="9">
    <location>
        <begin position="1"/>
        <end position="23"/>
    </location>
</feature>
<keyword evidence="8" id="KW-0175">Coiled coil</keyword>
<dbReference type="Pfam" id="PF02321">
    <property type="entry name" value="OEP"/>
    <property type="match status" value="2"/>
</dbReference>
<feature type="coiled-coil region" evidence="8">
    <location>
        <begin position="199"/>
        <end position="226"/>
    </location>
</feature>
<dbReference type="Gene3D" id="1.20.1600.10">
    <property type="entry name" value="Outer membrane efflux proteins (OEP)"/>
    <property type="match status" value="1"/>
</dbReference>
<proteinExistence type="inferred from homology"/>
<keyword evidence="6" id="KW-0472">Membrane</keyword>
<dbReference type="GO" id="GO:0009279">
    <property type="term" value="C:cell outer membrane"/>
    <property type="evidence" value="ECO:0007669"/>
    <property type="project" value="UniProtKB-SubCell"/>
</dbReference>
<evidence type="ECO:0000256" key="3">
    <source>
        <dbReference type="ARBA" id="ARBA00022448"/>
    </source>
</evidence>
<evidence type="ECO:0000256" key="8">
    <source>
        <dbReference type="SAM" id="Coils"/>
    </source>
</evidence>
<keyword evidence="5" id="KW-0812">Transmembrane</keyword>
<comment type="subcellular location">
    <subcellularLocation>
        <location evidence="1">Cell outer membrane</location>
    </subcellularLocation>
</comment>
<evidence type="ECO:0000256" key="9">
    <source>
        <dbReference type="SAM" id="SignalP"/>
    </source>
</evidence>